<dbReference type="PROSITE" id="PS50977">
    <property type="entry name" value="HTH_TETR_2"/>
    <property type="match status" value="1"/>
</dbReference>
<dbReference type="Pfam" id="PF00440">
    <property type="entry name" value="TetR_N"/>
    <property type="match status" value="1"/>
</dbReference>
<dbReference type="InterPro" id="IPR009057">
    <property type="entry name" value="Homeodomain-like_sf"/>
</dbReference>
<dbReference type="KEGG" id="tap:GZ22_07630"/>
<keyword evidence="2 4" id="KW-0238">DNA-binding</keyword>
<dbReference type="PANTHER" id="PTHR47506:SF1">
    <property type="entry name" value="HTH-TYPE TRANSCRIPTIONAL REGULATOR YJDC"/>
    <property type="match status" value="1"/>
</dbReference>
<organism evidence="6 7">
    <name type="scientific">Terribacillus saccharophilus</name>
    <dbReference type="NCBI Taxonomy" id="361277"/>
    <lineage>
        <taxon>Bacteria</taxon>
        <taxon>Bacillati</taxon>
        <taxon>Bacillota</taxon>
        <taxon>Bacilli</taxon>
        <taxon>Bacillales</taxon>
        <taxon>Bacillaceae</taxon>
        <taxon>Terribacillus</taxon>
    </lineage>
</organism>
<proteinExistence type="predicted"/>
<dbReference type="GO" id="GO:0003677">
    <property type="term" value="F:DNA binding"/>
    <property type="evidence" value="ECO:0007669"/>
    <property type="project" value="UniProtKB-UniRule"/>
</dbReference>
<dbReference type="HOGENOM" id="CLU_069356_12_3_9"/>
<feature type="domain" description="HTH tetR-type" evidence="5">
    <location>
        <begin position="1"/>
        <end position="60"/>
    </location>
</feature>
<accession>A0A075LK83</accession>
<dbReference type="PRINTS" id="PR00455">
    <property type="entry name" value="HTHTETR"/>
</dbReference>
<keyword evidence="1" id="KW-0805">Transcription regulation</keyword>
<dbReference type="EMBL" id="CP008876">
    <property type="protein sequence ID" value="AIF66516.1"/>
    <property type="molecule type" value="Genomic_DNA"/>
</dbReference>
<keyword evidence="3" id="KW-0804">Transcription</keyword>
<dbReference type="Proteomes" id="UP000027980">
    <property type="component" value="Chromosome"/>
</dbReference>
<evidence type="ECO:0000259" key="5">
    <source>
        <dbReference type="PROSITE" id="PS50977"/>
    </source>
</evidence>
<dbReference type="GeneID" id="34221045"/>
<evidence type="ECO:0000256" key="2">
    <source>
        <dbReference type="ARBA" id="ARBA00023125"/>
    </source>
</evidence>
<sequence length="190" mass="22127">MKSDQLIEIAKIHIAKSGYEGASLSTIASDVGIKKQSIYSHFKSKEELFLQAFQDAVEKELLFVKRFLEDDEDISLKDLLNQFINEYLERCQKNTNTSFYIRSSFFPPVQLRELIIKETYKYLDQLEDLIESLFEQKYAVDSKAAAIAFLTLLDGLFVEFLYGTSERLKERTEKSLLVYWQGIRAMKGEF</sequence>
<evidence type="ECO:0000256" key="4">
    <source>
        <dbReference type="PROSITE-ProRule" id="PRU00335"/>
    </source>
</evidence>
<dbReference type="InterPro" id="IPR036271">
    <property type="entry name" value="Tet_transcr_reg_TetR-rel_C_sf"/>
</dbReference>
<gene>
    <name evidence="6" type="ORF">GZ22_07630</name>
</gene>
<dbReference type="Gene3D" id="1.10.357.10">
    <property type="entry name" value="Tetracycline Repressor, domain 2"/>
    <property type="match status" value="1"/>
</dbReference>
<name>A0A075LK83_9BACI</name>
<dbReference type="OrthoDB" id="509229at2"/>
<dbReference type="RefSeq" id="WP_038560592.1">
    <property type="nucleotide sequence ID" value="NZ_CP008876.1"/>
</dbReference>
<evidence type="ECO:0000313" key="7">
    <source>
        <dbReference type="Proteomes" id="UP000027980"/>
    </source>
</evidence>
<evidence type="ECO:0000313" key="6">
    <source>
        <dbReference type="EMBL" id="AIF66516.1"/>
    </source>
</evidence>
<dbReference type="PANTHER" id="PTHR47506">
    <property type="entry name" value="TRANSCRIPTIONAL REGULATORY PROTEIN"/>
    <property type="match status" value="1"/>
</dbReference>
<feature type="DNA-binding region" description="H-T-H motif" evidence="4">
    <location>
        <begin position="23"/>
        <end position="42"/>
    </location>
</feature>
<protein>
    <recommendedName>
        <fullName evidence="5">HTH tetR-type domain-containing protein</fullName>
    </recommendedName>
</protein>
<evidence type="ECO:0000256" key="3">
    <source>
        <dbReference type="ARBA" id="ARBA00023163"/>
    </source>
</evidence>
<dbReference type="SUPFAM" id="SSF48498">
    <property type="entry name" value="Tetracyclin repressor-like, C-terminal domain"/>
    <property type="match status" value="1"/>
</dbReference>
<dbReference type="SUPFAM" id="SSF46689">
    <property type="entry name" value="Homeodomain-like"/>
    <property type="match status" value="1"/>
</dbReference>
<evidence type="ECO:0000256" key="1">
    <source>
        <dbReference type="ARBA" id="ARBA00023015"/>
    </source>
</evidence>
<dbReference type="Gene3D" id="1.10.10.60">
    <property type="entry name" value="Homeodomain-like"/>
    <property type="match status" value="1"/>
</dbReference>
<dbReference type="AlphaFoldDB" id="A0A075LK83"/>
<reference evidence="6 7" key="1">
    <citation type="submission" date="2014-07" db="EMBL/GenBank/DDBJ databases">
        <title>Complete genome sequence of a moderately halophilic bacterium Terribacillus aidingensis MP602, isolated from Cryptomeria fortunei in Tianmu mountain in China.</title>
        <authorList>
            <person name="Wang Y."/>
            <person name="Lu P."/>
            <person name="Zhang L."/>
        </authorList>
    </citation>
    <scope>NUCLEOTIDE SEQUENCE [LARGE SCALE GENOMIC DNA]</scope>
    <source>
        <strain evidence="6 7">MP602</strain>
    </source>
</reference>
<dbReference type="InterPro" id="IPR001647">
    <property type="entry name" value="HTH_TetR"/>
</dbReference>